<evidence type="ECO:0000256" key="7">
    <source>
        <dbReference type="SAM" id="MobiDB-lite"/>
    </source>
</evidence>
<comment type="caution">
    <text evidence="9">The sequence shown here is derived from an EMBL/GenBank/DDBJ whole genome shotgun (WGS) entry which is preliminary data.</text>
</comment>
<dbReference type="InterPro" id="IPR008766">
    <property type="entry name" value="Replication_gene_A-like"/>
</dbReference>
<dbReference type="EMBL" id="JWYV01000001">
    <property type="protein sequence ID" value="KKD01402.1"/>
    <property type="molecule type" value="Genomic_DNA"/>
</dbReference>
<dbReference type="RefSeq" id="WP_046218731.1">
    <property type="nucleotide sequence ID" value="NZ_JWYV01000001.1"/>
</dbReference>
<keyword evidence="3" id="KW-0235">DNA replication</keyword>
<evidence type="ECO:0000256" key="3">
    <source>
        <dbReference type="ARBA" id="ARBA00022705"/>
    </source>
</evidence>
<comment type="similarity">
    <text evidence="2">Belongs to the phage GPA family.</text>
</comment>
<feature type="domain" description="Replication gene A protein-like" evidence="8">
    <location>
        <begin position="176"/>
        <end position="501"/>
    </location>
</feature>
<keyword evidence="6" id="KW-0378">Hydrolase</keyword>
<sequence>MSDVYSTPKYIRDASIACQNWAQQTLDFAEPQPIAQIPTKVEADRTPDDMTISERRLYNLNPADHEWRRQYFCDLPDYLARYFADRYIRIFEAEGRAAANIFLRTYMGEDLQHRISMVRQRYRHLPTIQKIAVMNEDVDQSNFKHQHAVEKGSLEQLMKKPAKNRRERILAELSKDEVRNLAAQVAVLFEKCLRDLSEAVNPKVKYEVTIVQAYEHLAEMCRSFGIVPPVTKQTILPEDAECGIGKLSKENWWKNKLWRARNIMREHLAIAMGAVSKIATPYCSRDCLEEHKAQRKRNWDMISNHELFDEDTEETAQLEDMVLKSVANPAIRRHELMTRVRGCEDLAASLQLAGQFYTLTAPSKYHNSRKRRKKGARNTFVEHWNGASPRDTQQYLCRTWAKIRAEMARADIRWFGIRVAEPHHDGTPHWHILLWLKPEDVKAAKAIFIDYAVEEDRGELISKRSGKLLHRARCDVKTIDPDKGTATGYIAKYISKNIDGYAMDDAVSKETGKPVQDMAKNVTAWASRWSIRQFQFFGGAPVTVWRELRRLANLDRNSFAQYLFELNRNELNQLWTDRNHDYVGPHMPAYLMQGKEIRQRLVDSYQPKAKLNDQIAETLQAADEGNWQGYVMGQGGPFAKRKEHPISTHYEVTPFGNEYGEAVSRVKGVDIFNGESTETKITRVRNWTIRKKLATGTTAGEGALVSGGSAASRSSVNNCTGAQPYRFVDDLKAAIRKTIGPTADSDGNLSRLLAGHTLFSSDGARYRLRSGPLNRQSGTVPLEIETTFTTKPQPYGDWDGWDEPKKNTAPKQKPDTDQPDLLPPASWQSDDDWPLI</sequence>
<keyword evidence="10" id="KW-1185">Reference proteome</keyword>
<feature type="region of interest" description="Disordered" evidence="7">
    <location>
        <begin position="787"/>
        <end position="836"/>
    </location>
</feature>
<dbReference type="PATRIC" id="fig|265726.11.peg.175"/>
<dbReference type="OrthoDB" id="5568266at2"/>
<evidence type="ECO:0000256" key="5">
    <source>
        <dbReference type="ARBA" id="ARBA00022759"/>
    </source>
</evidence>
<gene>
    <name evidence="9" type="ORF">KY46_00810</name>
</gene>
<accession>A0A0F5VHT4</accession>
<organism evidence="9 10">
    <name type="scientific">Photobacterium halotolerans</name>
    <dbReference type="NCBI Taxonomy" id="265726"/>
    <lineage>
        <taxon>Bacteria</taxon>
        <taxon>Pseudomonadati</taxon>
        <taxon>Pseudomonadota</taxon>
        <taxon>Gammaproteobacteria</taxon>
        <taxon>Vibrionales</taxon>
        <taxon>Vibrionaceae</taxon>
        <taxon>Photobacterium</taxon>
    </lineage>
</organism>
<evidence type="ECO:0000256" key="6">
    <source>
        <dbReference type="ARBA" id="ARBA00022801"/>
    </source>
</evidence>
<evidence type="ECO:0000256" key="2">
    <source>
        <dbReference type="ARBA" id="ARBA00009260"/>
    </source>
</evidence>
<dbReference type="GO" id="GO:0004519">
    <property type="term" value="F:endonuclease activity"/>
    <property type="evidence" value="ECO:0007669"/>
    <property type="project" value="UniProtKB-KW"/>
</dbReference>
<dbReference type="STRING" id="265726.KY46_00810"/>
<evidence type="ECO:0000256" key="1">
    <source>
        <dbReference type="ARBA" id="ARBA00003293"/>
    </source>
</evidence>
<evidence type="ECO:0000259" key="8">
    <source>
        <dbReference type="Pfam" id="PF05840"/>
    </source>
</evidence>
<reference evidence="9 10" key="1">
    <citation type="submission" date="2014-12" db="EMBL/GenBank/DDBJ databases">
        <title>Mercury Reductase activity and rhizosphere competence traits in the genome of root associated Photobacterium halotolerans MELD1.</title>
        <authorList>
            <person name="Mathew D.C."/>
            <person name="Huang C.-C."/>
        </authorList>
    </citation>
    <scope>NUCLEOTIDE SEQUENCE [LARGE SCALE GENOMIC DNA]</scope>
    <source>
        <strain evidence="9 10">MELD1</strain>
    </source>
</reference>
<dbReference type="Proteomes" id="UP000033633">
    <property type="component" value="Unassembled WGS sequence"/>
</dbReference>
<dbReference type="GO" id="GO:0016787">
    <property type="term" value="F:hydrolase activity"/>
    <property type="evidence" value="ECO:0007669"/>
    <property type="project" value="UniProtKB-KW"/>
</dbReference>
<evidence type="ECO:0000313" key="10">
    <source>
        <dbReference type="Proteomes" id="UP000033633"/>
    </source>
</evidence>
<proteinExistence type="inferred from homology"/>
<dbReference type="Pfam" id="PF05840">
    <property type="entry name" value="Phage_GPA"/>
    <property type="match status" value="1"/>
</dbReference>
<keyword evidence="4" id="KW-0540">Nuclease</keyword>
<keyword evidence="5" id="KW-0255">Endonuclease</keyword>
<dbReference type="GO" id="GO:0006260">
    <property type="term" value="P:DNA replication"/>
    <property type="evidence" value="ECO:0007669"/>
    <property type="project" value="UniProtKB-KW"/>
</dbReference>
<comment type="function">
    <text evidence="1">Possible endonuclease which induces a single-strand cut and initiates DNA replication.</text>
</comment>
<evidence type="ECO:0000256" key="4">
    <source>
        <dbReference type="ARBA" id="ARBA00022722"/>
    </source>
</evidence>
<dbReference type="AlphaFoldDB" id="A0A0F5VHT4"/>
<name>A0A0F5VHT4_9GAMM</name>
<feature type="compositionally biased region" description="Basic and acidic residues" evidence="7">
    <location>
        <begin position="802"/>
        <end position="816"/>
    </location>
</feature>
<evidence type="ECO:0000313" key="9">
    <source>
        <dbReference type="EMBL" id="KKD01402.1"/>
    </source>
</evidence>
<protein>
    <recommendedName>
        <fullName evidence="8">Replication gene A protein-like domain-containing protein</fullName>
    </recommendedName>
</protein>